<dbReference type="EMBL" id="CAJOBD010043311">
    <property type="protein sequence ID" value="CAF4327123.1"/>
    <property type="molecule type" value="Genomic_DNA"/>
</dbReference>
<sequence length="94" mass="10948">MNIINQQSSESLTIEEKINNDLKLILYDDNEHEQELFEEQQATITSSTTTKATNYELQILSFHNSESVESSTHPDEYMSDNNNEPQLIQLIHQY</sequence>
<evidence type="ECO:0000313" key="2">
    <source>
        <dbReference type="Proteomes" id="UP000663836"/>
    </source>
</evidence>
<protein>
    <submittedName>
        <fullName evidence="1">Uncharacterized protein</fullName>
    </submittedName>
</protein>
<comment type="caution">
    <text evidence="1">The sequence shown here is derived from an EMBL/GenBank/DDBJ whole genome shotgun (WGS) entry which is preliminary data.</text>
</comment>
<proteinExistence type="predicted"/>
<feature type="non-terminal residue" evidence="1">
    <location>
        <position position="94"/>
    </location>
</feature>
<dbReference type="AlphaFoldDB" id="A0A820JNY1"/>
<reference evidence="1" key="1">
    <citation type="submission" date="2021-02" db="EMBL/GenBank/DDBJ databases">
        <authorList>
            <person name="Nowell W R."/>
        </authorList>
    </citation>
    <scope>NUCLEOTIDE SEQUENCE</scope>
</reference>
<organism evidence="1 2">
    <name type="scientific">Rotaria sordida</name>
    <dbReference type="NCBI Taxonomy" id="392033"/>
    <lineage>
        <taxon>Eukaryota</taxon>
        <taxon>Metazoa</taxon>
        <taxon>Spiralia</taxon>
        <taxon>Gnathifera</taxon>
        <taxon>Rotifera</taxon>
        <taxon>Eurotatoria</taxon>
        <taxon>Bdelloidea</taxon>
        <taxon>Philodinida</taxon>
        <taxon>Philodinidae</taxon>
        <taxon>Rotaria</taxon>
    </lineage>
</organism>
<name>A0A820JNY1_9BILA</name>
<dbReference type="Proteomes" id="UP000663836">
    <property type="component" value="Unassembled WGS sequence"/>
</dbReference>
<evidence type="ECO:0000313" key="1">
    <source>
        <dbReference type="EMBL" id="CAF4327123.1"/>
    </source>
</evidence>
<gene>
    <name evidence="1" type="ORF">JBS370_LOCUS41194</name>
</gene>
<accession>A0A820JNY1</accession>